<dbReference type="SUPFAM" id="SSF48439">
    <property type="entry name" value="Protein prenylyltransferase"/>
    <property type="match status" value="1"/>
</dbReference>
<proteinExistence type="inferred from homology"/>
<dbReference type="PANTHER" id="PTHR11129">
    <property type="entry name" value="PROTEIN FARNESYLTRANSFERASE ALPHA SUBUNIT/RAB GERANYLGERANYL TRANSFERASE ALPHA SUBUNIT"/>
    <property type="match status" value="1"/>
</dbReference>
<keyword evidence="4" id="KW-0677">Repeat</keyword>
<keyword evidence="3" id="KW-0808">Transferase</keyword>
<dbReference type="Proteomes" id="UP001497472">
    <property type="component" value="Unassembled WGS sequence"/>
</dbReference>
<keyword evidence="2" id="KW-0637">Prenyltransferase</keyword>
<dbReference type="InterPro" id="IPR002088">
    <property type="entry name" value="Prenyl_trans_a"/>
</dbReference>
<dbReference type="Gene3D" id="1.25.40.120">
    <property type="entry name" value="Protein prenylyltransferase"/>
    <property type="match status" value="1"/>
</dbReference>
<comment type="similarity">
    <text evidence="1">Belongs to the protein prenyltransferase subunit alpha family.</text>
</comment>
<sequence>MESKFCPKMTDEKYALVEKIVKDVHNVLCKTVDLYSFDIIPVHTNLRNKSPVVCVENCLGLESWCVKQVYLHCYSELMENICAKSQRQYKKSSLLNSESLVKLLNVTLLINPDLCVLWNKRRNMLQESLLDSTLEMKFTSLVLSRKPKCNDAFAYRRWILETFILSMVLLHIFEI</sequence>
<keyword evidence="6" id="KW-1185">Reference proteome</keyword>
<protein>
    <submittedName>
        <fullName evidence="5">Uncharacterized protein</fullName>
    </submittedName>
</protein>
<dbReference type="AlphaFoldDB" id="A0AAV1IZB3"/>
<evidence type="ECO:0000313" key="5">
    <source>
        <dbReference type="EMBL" id="CAK1542086.1"/>
    </source>
</evidence>
<dbReference type="EMBL" id="CAVLEF010000003">
    <property type="protein sequence ID" value="CAK1542086.1"/>
    <property type="molecule type" value="Genomic_DNA"/>
</dbReference>
<reference evidence="5 6" key="1">
    <citation type="submission" date="2023-11" db="EMBL/GenBank/DDBJ databases">
        <authorList>
            <person name="Okamura Y."/>
        </authorList>
    </citation>
    <scope>NUCLEOTIDE SEQUENCE [LARGE SCALE GENOMIC DNA]</scope>
</reference>
<dbReference type="PANTHER" id="PTHR11129:SF3">
    <property type="entry name" value="PROTEIN PRENYLTRANSFERASE ALPHA SUBUNIT REPEAT-CONTAINING PROTEIN 1"/>
    <property type="match status" value="1"/>
</dbReference>
<evidence type="ECO:0000256" key="2">
    <source>
        <dbReference type="ARBA" id="ARBA00022602"/>
    </source>
</evidence>
<gene>
    <name evidence="5" type="ORF">LNINA_LOCUS2018</name>
</gene>
<comment type="caution">
    <text evidence="5">The sequence shown here is derived from an EMBL/GenBank/DDBJ whole genome shotgun (WGS) entry which is preliminary data.</text>
</comment>
<evidence type="ECO:0000256" key="1">
    <source>
        <dbReference type="ARBA" id="ARBA00006734"/>
    </source>
</evidence>
<evidence type="ECO:0000256" key="3">
    <source>
        <dbReference type="ARBA" id="ARBA00022679"/>
    </source>
</evidence>
<evidence type="ECO:0000256" key="4">
    <source>
        <dbReference type="ARBA" id="ARBA00022737"/>
    </source>
</evidence>
<organism evidence="5 6">
    <name type="scientific">Leptosia nina</name>
    <dbReference type="NCBI Taxonomy" id="320188"/>
    <lineage>
        <taxon>Eukaryota</taxon>
        <taxon>Metazoa</taxon>
        <taxon>Ecdysozoa</taxon>
        <taxon>Arthropoda</taxon>
        <taxon>Hexapoda</taxon>
        <taxon>Insecta</taxon>
        <taxon>Pterygota</taxon>
        <taxon>Neoptera</taxon>
        <taxon>Endopterygota</taxon>
        <taxon>Lepidoptera</taxon>
        <taxon>Glossata</taxon>
        <taxon>Ditrysia</taxon>
        <taxon>Papilionoidea</taxon>
        <taxon>Pieridae</taxon>
        <taxon>Pierinae</taxon>
        <taxon>Leptosia</taxon>
    </lineage>
</organism>
<evidence type="ECO:0000313" key="6">
    <source>
        <dbReference type="Proteomes" id="UP001497472"/>
    </source>
</evidence>
<dbReference type="GO" id="GO:0008318">
    <property type="term" value="F:protein prenyltransferase activity"/>
    <property type="evidence" value="ECO:0007669"/>
    <property type="project" value="InterPro"/>
</dbReference>
<name>A0AAV1IZB3_9NEOP</name>
<dbReference type="PROSITE" id="PS51147">
    <property type="entry name" value="PFTA"/>
    <property type="match status" value="1"/>
</dbReference>
<dbReference type="GO" id="GO:0005737">
    <property type="term" value="C:cytoplasm"/>
    <property type="evidence" value="ECO:0007669"/>
    <property type="project" value="TreeGrafter"/>
</dbReference>
<accession>A0AAV1IZB3</accession>